<accession>A0A291IS75</accession>
<name>A0A291IS75_9MOLU</name>
<proteinExistence type="predicted"/>
<dbReference type="GO" id="GO:0006450">
    <property type="term" value="P:regulation of translational fidelity"/>
    <property type="evidence" value="ECO:0007669"/>
    <property type="project" value="InterPro"/>
</dbReference>
<dbReference type="EMBL" id="CP023668">
    <property type="protein sequence ID" value="ATG97610.1"/>
    <property type="molecule type" value="Genomic_DNA"/>
</dbReference>
<dbReference type="InterPro" id="IPR003837">
    <property type="entry name" value="GatC"/>
</dbReference>
<dbReference type="Proteomes" id="UP000232227">
    <property type="component" value="Chromosome"/>
</dbReference>
<organism evidence="1 2">
    <name type="scientific">Mesoplasma lactucae ATCC 49193</name>
    <dbReference type="NCBI Taxonomy" id="81460"/>
    <lineage>
        <taxon>Bacteria</taxon>
        <taxon>Bacillati</taxon>
        <taxon>Mycoplasmatota</taxon>
        <taxon>Mollicutes</taxon>
        <taxon>Entomoplasmatales</taxon>
        <taxon>Entomoplasmataceae</taxon>
        <taxon>Mesoplasma</taxon>
    </lineage>
</organism>
<dbReference type="SUPFAM" id="SSF141000">
    <property type="entry name" value="Glu-tRNAGln amidotransferase C subunit"/>
    <property type="match status" value="1"/>
</dbReference>
<reference evidence="1 2" key="1">
    <citation type="submission" date="2017-09" db="EMBL/GenBank/DDBJ databases">
        <title>SPAdes assembly of the Mesoplasma lactucae genome.</title>
        <authorList>
            <person name="Knight T.F."/>
            <person name="Rubinstein R."/>
            <person name="Citino T."/>
        </authorList>
    </citation>
    <scope>NUCLEOTIDE SEQUENCE [LARGE SCALE GENOMIC DNA]</scope>
    <source>
        <strain evidence="1 2">831-C4</strain>
    </source>
</reference>
<evidence type="ECO:0000313" key="2">
    <source>
        <dbReference type="Proteomes" id="UP000232227"/>
    </source>
</evidence>
<dbReference type="AlphaFoldDB" id="A0A291IS75"/>
<dbReference type="InterPro" id="IPR036113">
    <property type="entry name" value="Asp/Glu-ADT_sf_sub_c"/>
</dbReference>
<dbReference type="Pfam" id="PF02686">
    <property type="entry name" value="GatC"/>
    <property type="match status" value="1"/>
</dbReference>
<sequence length="174" mass="20259">MTNIQDILKSNKWDVITVSLKDGNEVIHQSFTTEYAFEQFVKNNLSKYEVSKEEHSLIFNKKTGKTTLNFDFVFDSKKKMLSDEYIQKLADDIMINLSQGDIDDIQQTEQSIREKFLKVLTINTDGVEAKYYPFDMAHTYLREDDDFHTLDHDKVLENAPTIDGDYVTIVKVVK</sequence>
<evidence type="ECO:0000313" key="1">
    <source>
        <dbReference type="EMBL" id="ATG97610.1"/>
    </source>
</evidence>
<dbReference type="KEGG" id="mlac:CP520_02605"/>
<dbReference type="RefSeq" id="WP_096862898.1">
    <property type="nucleotide sequence ID" value="NZ_CP023668.1"/>
</dbReference>
<protein>
    <submittedName>
        <fullName evidence="1">Uncharacterized protein</fullName>
    </submittedName>
</protein>
<dbReference type="OrthoDB" id="399009at2"/>
<keyword evidence="2" id="KW-1185">Reference proteome</keyword>
<gene>
    <name evidence="1" type="ORF">CP520_02605</name>
</gene>